<feature type="domain" description="PDZ" evidence="16">
    <location>
        <begin position="418"/>
        <end position="511"/>
    </location>
</feature>
<feature type="region of interest" description="Disordered" evidence="14">
    <location>
        <begin position="395"/>
        <end position="423"/>
    </location>
</feature>
<dbReference type="RefSeq" id="WP_264880218.1">
    <property type="nucleotide sequence ID" value="NZ_JAPDOB010000001.1"/>
</dbReference>
<dbReference type="SUPFAM" id="SSF50494">
    <property type="entry name" value="Trypsin-like serine proteases"/>
    <property type="match status" value="1"/>
</dbReference>
<dbReference type="GO" id="GO:0016787">
    <property type="term" value="F:hydrolase activity"/>
    <property type="evidence" value="ECO:0007669"/>
    <property type="project" value="UniProtKB-KW"/>
</dbReference>
<dbReference type="InterPro" id="IPR009003">
    <property type="entry name" value="Peptidase_S1_PA"/>
</dbReference>
<feature type="transmembrane region" description="Helical" evidence="15">
    <location>
        <begin position="12"/>
        <end position="30"/>
    </location>
</feature>
<protein>
    <recommendedName>
        <fullName evidence="5">Probable periplasmic serine endoprotease DegP-like</fullName>
        <ecNumber evidence="4">3.4.21.107</ecNumber>
    </recommendedName>
    <alternativeName>
        <fullName evidence="13">Protease Do</fullName>
    </alternativeName>
</protein>
<keyword evidence="7" id="KW-0732">Signal</keyword>
<name>A0ABT3JBK7_9SPHN</name>
<comment type="subcellular location">
    <subcellularLocation>
        <location evidence="2">Periplasm</location>
    </subcellularLocation>
</comment>
<keyword evidence="9" id="KW-0574">Periplasm</keyword>
<keyword evidence="11" id="KW-0720">Serine protease</keyword>
<evidence type="ECO:0000256" key="14">
    <source>
        <dbReference type="SAM" id="MobiDB-lite"/>
    </source>
</evidence>
<dbReference type="Pfam" id="PF13180">
    <property type="entry name" value="PDZ_2"/>
    <property type="match status" value="1"/>
</dbReference>
<dbReference type="PANTHER" id="PTHR22939">
    <property type="entry name" value="SERINE PROTEASE FAMILY S1C HTRA-RELATED"/>
    <property type="match status" value="1"/>
</dbReference>
<dbReference type="EMBL" id="JAPDOB010000001">
    <property type="protein sequence ID" value="MCW3796445.1"/>
    <property type="molecule type" value="Genomic_DNA"/>
</dbReference>
<keyword evidence="12" id="KW-0346">Stress response</keyword>
<evidence type="ECO:0000256" key="7">
    <source>
        <dbReference type="ARBA" id="ARBA00022729"/>
    </source>
</evidence>
<dbReference type="InterPro" id="IPR001478">
    <property type="entry name" value="PDZ"/>
</dbReference>
<dbReference type="InterPro" id="IPR041489">
    <property type="entry name" value="PDZ_6"/>
</dbReference>
<comment type="catalytic activity">
    <reaction evidence="1">
        <text>Acts on substrates that are at least partially unfolded. The cleavage site P1 residue is normally between a pair of hydrophobic residues, such as Val-|-Val.</text>
        <dbReference type="EC" id="3.4.21.107"/>
    </reaction>
</comment>
<keyword evidence="15" id="KW-1133">Transmembrane helix</keyword>
<dbReference type="NCBIfam" id="TIGR02037">
    <property type="entry name" value="degP_htrA_DO"/>
    <property type="match status" value="1"/>
</dbReference>
<evidence type="ECO:0000256" key="1">
    <source>
        <dbReference type="ARBA" id="ARBA00001772"/>
    </source>
</evidence>
<comment type="similarity">
    <text evidence="3">Belongs to the peptidase S1C family.</text>
</comment>
<feature type="region of interest" description="Disordered" evidence="14">
    <location>
        <begin position="92"/>
        <end position="119"/>
    </location>
</feature>
<reference evidence="17 18" key="1">
    <citation type="submission" date="2022-10" db="EMBL/GenBank/DDBJ databases">
        <title>Sphingomonas sp.</title>
        <authorList>
            <person name="Jin C."/>
        </authorList>
    </citation>
    <scope>NUCLEOTIDE SEQUENCE [LARGE SCALE GENOMIC DNA]</scope>
    <source>
        <strain evidence="17 18">BN140010</strain>
    </source>
</reference>
<dbReference type="Gene3D" id="2.40.10.120">
    <property type="match status" value="1"/>
</dbReference>
<evidence type="ECO:0000313" key="17">
    <source>
        <dbReference type="EMBL" id="MCW3796445.1"/>
    </source>
</evidence>
<accession>A0ABT3JBK7</accession>
<evidence type="ECO:0000256" key="8">
    <source>
        <dbReference type="ARBA" id="ARBA00022737"/>
    </source>
</evidence>
<organism evidence="17 18">
    <name type="scientific">Sphingomonas arvum</name>
    <dbReference type="NCBI Taxonomy" id="2992113"/>
    <lineage>
        <taxon>Bacteria</taxon>
        <taxon>Pseudomonadati</taxon>
        <taxon>Pseudomonadota</taxon>
        <taxon>Alphaproteobacteria</taxon>
        <taxon>Sphingomonadales</taxon>
        <taxon>Sphingomonadaceae</taxon>
        <taxon>Sphingomonas</taxon>
    </lineage>
</organism>
<comment type="caution">
    <text evidence="17">The sequence shown here is derived from an EMBL/GenBank/DDBJ whole genome shotgun (WGS) entry which is preliminary data.</text>
</comment>
<dbReference type="InterPro" id="IPR036034">
    <property type="entry name" value="PDZ_sf"/>
</dbReference>
<evidence type="ECO:0000256" key="5">
    <source>
        <dbReference type="ARBA" id="ARBA00013958"/>
    </source>
</evidence>
<dbReference type="Proteomes" id="UP001526246">
    <property type="component" value="Unassembled WGS sequence"/>
</dbReference>
<dbReference type="PANTHER" id="PTHR22939:SF130">
    <property type="entry name" value="PERIPLASMIC SERINE ENDOPROTEASE DEGP-LIKE-RELATED"/>
    <property type="match status" value="1"/>
</dbReference>
<keyword evidence="18" id="KW-1185">Reference proteome</keyword>
<evidence type="ECO:0000259" key="16">
    <source>
        <dbReference type="PROSITE" id="PS50106"/>
    </source>
</evidence>
<keyword evidence="8" id="KW-0677">Repeat</keyword>
<dbReference type="SUPFAM" id="SSF50156">
    <property type="entry name" value="PDZ domain-like"/>
    <property type="match status" value="2"/>
</dbReference>
<evidence type="ECO:0000256" key="6">
    <source>
        <dbReference type="ARBA" id="ARBA00022670"/>
    </source>
</evidence>
<keyword evidence="15" id="KW-0472">Membrane</keyword>
<evidence type="ECO:0000256" key="2">
    <source>
        <dbReference type="ARBA" id="ARBA00004418"/>
    </source>
</evidence>
<dbReference type="Pfam" id="PF13365">
    <property type="entry name" value="Trypsin_2"/>
    <property type="match status" value="1"/>
</dbReference>
<gene>
    <name evidence="17" type="ORF">OMW55_01295</name>
</gene>
<evidence type="ECO:0000256" key="11">
    <source>
        <dbReference type="ARBA" id="ARBA00022825"/>
    </source>
</evidence>
<keyword evidence="6" id="KW-0645">Protease</keyword>
<sequence length="524" mass="54012">MTSPKEFSPVRYAYGVAAALLIGGSAFSIATGPVGAQVAQNAPAQMAPRAGAPGSFADLTARLQPAVVNISTKQRVPVQAQTADPLEELFRRFGAPTPDGGQGQGGTGGGQARTRETGSLGSGFIISPDGYIVTNNHLIQGANGSGTVDQVTVTLPDRREFPARIIGRDQPSDLALLKIEGNNLPYVNWGDSTRARVGDWVIAIGNPYGLGGTVTAGIVSALHRGITGQGAYDRYIQTDASINMGNSGGPMFDMAGNVIGINSALISPTGTNVGIGLAIPAELARPVVESLRRGQAPQRGYLGVGLQALDESIAQSLGLPKDRGEIVRSVVPGGAAARAGLQQGDVVLSVNGRAVTSDETVSYLIANTQVGARVPVEIVRGGRRQTVQVTVAQRPSEEELARQQGAGGNAFPENENGGTAIPAPANQALGLSLQPLTPDIARAVNLPATARGVIVGRVDPNSDAAEKGFQRGDLIISVNQQPVTSPAQVVAAVEAARRAGRPSVLLLVKRGQAPEFFLGLNIAR</sequence>
<evidence type="ECO:0000256" key="15">
    <source>
        <dbReference type="SAM" id="Phobius"/>
    </source>
</evidence>
<evidence type="ECO:0000256" key="9">
    <source>
        <dbReference type="ARBA" id="ARBA00022764"/>
    </source>
</evidence>
<dbReference type="Pfam" id="PF17820">
    <property type="entry name" value="PDZ_6"/>
    <property type="match status" value="1"/>
</dbReference>
<keyword evidence="10 17" id="KW-0378">Hydrolase</keyword>
<evidence type="ECO:0000256" key="3">
    <source>
        <dbReference type="ARBA" id="ARBA00010541"/>
    </source>
</evidence>
<dbReference type="InterPro" id="IPR011782">
    <property type="entry name" value="Pept_S1C_Do"/>
</dbReference>
<dbReference type="PROSITE" id="PS50106">
    <property type="entry name" value="PDZ"/>
    <property type="match status" value="2"/>
</dbReference>
<evidence type="ECO:0000256" key="4">
    <source>
        <dbReference type="ARBA" id="ARBA00013035"/>
    </source>
</evidence>
<proteinExistence type="inferred from homology"/>
<dbReference type="EC" id="3.4.21.107" evidence="4"/>
<dbReference type="Gene3D" id="2.30.42.10">
    <property type="match status" value="2"/>
</dbReference>
<evidence type="ECO:0000313" key="18">
    <source>
        <dbReference type="Proteomes" id="UP001526246"/>
    </source>
</evidence>
<evidence type="ECO:0000256" key="12">
    <source>
        <dbReference type="ARBA" id="ARBA00023016"/>
    </source>
</evidence>
<dbReference type="SMART" id="SM00228">
    <property type="entry name" value="PDZ"/>
    <property type="match status" value="2"/>
</dbReference>
<evidence type="ECO:0000256" key="13">
    <source>
        <dbReference type="ARBA" id="ARBA00032850"/>
    </source>
</evidence>
<dbReference type="InterPro" id="IPR001940">
    <property type="entry name" value="Peptidase_S1C"/>
</dbReference>
<feature type="domain" description="PDZ" evidence="16">
    <location>
        <begin position="288"/>
        <end position="364"/>
    </location>
</feature>
<dbReference type="PRINTS" id="PR00834">
    <property type="entry name" value="PROTEASES2C"/>
</dbReference>
<evidence type="ECO:0000256" key="10">
    <source>
        <dbReference type="ARBA" id="ARBA00022801"/>
    </source>
</evidence>
<keyword evidence="15" id="KW-0812">Transmembrane</keyword>
<feature type="compositionally biased region" description="Gly residues" evidence="14">
    <location>
        <begin position="100"/>
        <end position="111"/>
    </location>
</feature>